<dbReference type="EMBL" id="CAJHUC010000468">
    <property type="protein sequence ID" value="CAD7696367.1"/>
    <property type="molecule type" value="Genomic_DNA"/>
</dbReference>
<organism evidence="1 2">
    <name type="scientific">Ostreobium quekettii</name>
    <dbReference type="NCBI Taxonomy" id="121088"/>
    <lineage>
        <taxon>Eukaryota</taxon>
        <taxon>Viridiplantae</taxon>
        <taxon>Chlorophyta</taxon>
        <taxon>core chlorophytes</taxon>
        <taxon>Ulvophyceae</taxon>
        <taxon>TCBD clade</taxon>
        <taxon>Bryopsidales</taxon>
        <taxon>Ostreobineae</taxon>
        <taxon>Ostreobiaceae</taxon>
        <taxon>Ostreobium</taxon>
    </lineage>
</organism>
<comment type="caution">
    <text evidence="1">The sequence shown here is derived from an EMBL/GenBank/DDBJ whole genome shotgun (WGS) entry which is preliminary data.</text>
</comment>
<gene>
    <name evidence="1" type="ORF">OSTQU699_LOCUS1728</name>
</gene>
<name>A0A8S1IR84_9CHLO</name>
<evidence type="ECO:0000313" key="2">
    <source>
        <dbReference type="Proteomes" id="UP000708148"/>
    </source>
</evidence>
<dbReference type="AlphaFoldDB" id="A0A8S1IR84"/>
<evidence type="ECO:0000313" key="1">
    <source>
        <dbReference type="EMBL" id="CAD7696367.1"/>
    </source>
</evidence>
<reference evidence="1" key="1">
    <citation type="submission" date="2020-12" db="EMBL/GenBank/DDBJ databases">
        <authorList>
            <person name="Iha C."/>
        </authorList>
    </citation>
    <scope>NUCLEOTIDE SEQUENCE</scope>
</reference>
<sequence>MLECRAREETFEPRDHTQIVGNLPVVTASLPPLPLPISKRKTGTEAQSIIHHLRAEGEGDKKRVSQQDPAIDGNNIIAQQSIHKKHDNFDAYKSITGSRWHHGLSLVHTSPMHVHTKKCRDSWHSASQATLKLQLYTCRCFIDNGGITQADAVVGLFWPVRRILQTHAMISTNSNEQNMAKFGVIQWDMNGPAGCERGLLPCHACNLAGGAHSLQR</sequence>
<dbReference type="Proteomes" id="UP000708148">
    <property type="component" value="Unassembled WGS sequence"/>
</dbReference>
<proteinExistence type="predicted"/>
<accession>A0A8S1IR84</accession>
<keyword evidence="2" id="KW-1185">Reference proteome</keyword>
<protein>
    <submittedName>
        <fullName evidence="1">Uncharacterized protein</fullName>
    </submittedName>
</protein>